<feature type="transmembrane region" description="Helical" evidence="2">
    <location>
        <begin position="46"/>
        <end position="63"/>
    </location>
</feature>
<evidence type="ECO:0000259" key="3">
    <source>
        <dbReference type="Pfam" id="PF02719"/>
    </source>
</evidence>
<keyword evidence="2" id="KW-0812">Transmembrane</keyword>
<dbReference type="Gene3D" id="3.40.50.720">
    <property type="entry name" value="NAD(P)-binding Rossmann-like Domain"/>
    <property type="match status" value="2"/>
</dbReference>
<keyword evidence="5" id="KW-1185">Reference proteome</keyword>
<protein>
    <submittedName>
        <fullName evidence="4">Polysaccharide biosynthesis protein</fullName>
    </submittedName>
</protein>
<keyword evidence="2" id="KW-1133">Transmembrane helix</keyword>
<dbReference type="InterPro" id="IPR036291">
    <property type="entry name" value="NAD(P)-bd_dom_sf"/>
</dbReference>
<comment type="caution">
    <text evidence="4">The sequence shown here is derived from an EMBL/GenBank/DDBJ whole genome shotgun (WGS) entry which is preliminary data.</text>
</comment>
<gene>
    <name evidence="4" type="ORF">GOQ27_10100</name>
</gene>
<dbReference type="PANTHER" id="PTHR43318:SF1">
    <property type="entry name" value="POLYSACCHARIDE BIOSYNTHESIS PROTEIN EPSC-RELATED"/>
    <property type="match status" value="1"/>
</dbReference>
<dbReference type="InterPro" id="IPR003869">
    <property type="entry name" value="Polysac_CapD-like"/>
</dbReference>
<feature type="domain" description="Polysaccharide biosynthesis protein CapD-like" evidence="3">
    <location>
        <begin position="283"/>
        <end position="566"/>
    </location>
</feature>
<organism evidence="4 5">
    <name type="scientific">Anaeromonas frigoriresistens</name>
    <dbReference type="NCBI Taxonomy" id="2683708"/>
    <lineage>
        <taxon>Bacteria</taxon>
        <taxon>Bacillati</taxon>
        <taxon>Bacillota</taxon>
        <taxon>Tissierellia</taxon>
        <taxon>Tissierellales</taxon>
        <taxon>Thermohalobacteraceae</taxon>
        <taxon>Anaeromonas</taxon>
    </lineage>
</organism>
<name>A0A942UTF3_9FIRM</name>
<dbReference type="EMBL" id="WSFT01000037">
    <property type="protein sequence ID" value="MBS4538818.1"/>
    <property type="molecule type" value="Genomic_DNA"/>
</dbReference>
<keyword evidence="2" id="KW-0472">Membrane</keyword>
<dbReference type="Proteomes" id="UP000724672">
    <property type="component" value="Unassembled WGS sequence"/>
</dbReference>
<evidence type="ECO:0000256" key="2">
    <source>
        <dbReference type="SAM" id="Phobius"/>
    </source>
</evidence>
<dbReference type="Pfam" id="PF13727">
    <property type="entry name" value="CoA_binding_3"/>
    <property type="match status" value="1"/>
</dbReference>
<dbReference type="RefSeq" id="WP_203366739.1">
    <property type="nucleotide sequence ID" value="NZ_WSFT01000037.1"/>
</dbReference>
<dbReference type="SUPFAM" id="SSF51735">
    <property type="entry name" value="NAD(P)-binding Rossmann-fold domains"/>
    <property type="match status" value="2"/>
</dbReference>
<comment type="similarity">
    <text evidence="1">Belongs to the polysaccharide synthase family.</text>
</comment>
<feature type="transmembrane region" description="Helical" evidence="2">
    <location>
        <begin position="102"/>
        <end position="123"/>
    </location>
</feature>
<evidence type="ECO:0000256" key="1">
    <source>
        <dbReference type="ARBA" id="ARBA00007430"/>
    </source>
</evidence>
<accession>A0A942UTF3</accession>
<evidence type="ECO:0000313" key="5">
    <source>
        <dbReference type="Proteomes" id="UP000724672"/>
    </source>
</evidence>
<proteinExistence type="inferred from homology"/>
<feature type="transmembrane region" description="Helical" evidence="2">
    <location>
        <begin position="75"/>
        <end position="96"/>
    </location>
</feature>
<dbReference type="InterPro" id="IPR051203">
    <property type="entry name" value="Polysaccharide_Synthase-Rel"/>
</dbReference>
<dbReference type="CDD" id="cd05237">
    <property type="entry name" value="UDP_invert_4-6DH_SDR_e"/>
    <property type="match status" value="1"/>
</dbReference>
<feature type="transmembrane region" description="Helical" evidence="2">
    <location>
        <begin position="7"/>
        <end position="26"/>
    </location>
</feature>
<sequence length="612" mass="70104">MNRRMRKIILFFIDVILINLGLYLSFYLRFEGNIPSLYFNQIRESFFIITLIKLIIFTYLRLYKSLWEYASIEELSQIVMSVLISNFISLIYLVLIDAQFPRSIYILLFIFDILFIGGSRLSYRTLRKIKNISFSKQSNVKRVMIFGAGDAGARIIKELKNNNQLKYKPVVVVDDDGKKVGRRISGVPVVGERHNIQEIVDRKNIDEIIIAVPSANKNEIRKIVEECKKSQCRLKILPTISEYIKGKQSINYLRYVEIEDLLGREEVELNVEEISDYLRDKKILVTGGGGSIGSELCRQIAKFHAKEIIILDIYENNAYDLQNELKRKFKDINTKIIIASIRDRERINEVMKNLTPDIVFHVAAHKHVPLMEDNPKEAIKNNVFGTINVADAADKMQVKKFVLISTDKAVNPTNVMGASKRICEMYIQSMDRISQTEFVAVRFGNVLGSNGSVVPLFTKQISEGGPVTVTHEEVIRYFMTIQEAVQLVIQAGTMASGGEVFILNMGEPVRILKLAEDLIRLSGFEPYVDIPIIITGLRPGEKLYEELLLDEEGILTTTHEKIYIASPDFKEYKALLKEIEELRDLIINGEDKDIIDCLQKIVPNYKKPFIEK</sequence>
<dbReference type="PANTHER" id="PTHR43318">
    <property type="entry name" value="UDP-N-ACETYLGLUCOSAMINE 4,6-DEHYDRATASE"/>
    <property type="match status" value="1"/>
</dbReference>
<dbReference type="Pfam" id="PF02719">
    <property type="entry name" value="Polysacc_synt_2"/>
    <property type="match status" value="1"/>
</dbReference>
<reference evidence="4" key="1">
    <citation type="submission" date="2019-12" db="EMBL/GenBank/DDBJ databases">
        <title>Clostridiaceae gen. nov. sp. nov., isolated from sediment in Xinjiang, China.</title>
        <authorList>
            <person name="Zhang R."/>
        </authorList>
    </citation>
    <scope>NUCLEOTIDE SEQUENCE</scope>
    <source>
        <strain evidence="4">D2Q-11</strain>
    </source>
</reference>
<evidence type="ECO:0000313" key="4">
    <source>
        <dbReference type="EMBL" id="MBS4538818.1"/>
    </source>
</evidence>
<dbReference type="AlphaFoldDB" id="A0A942UTF3"/>